<dbReference type="GO" id="GO:0005319">
    <property type="term" value="F:lipid transporter activity"/>
    <property type="evidence" value="ECO:0007669"/>
    <property type="project" value="TreeGrafter"/>
</dbReference>
<dbReference type="GO" id="GO:0016887">
    <property type="term" value="F:ATP hydrolysis activity"/>
    <property type="evidence" value="ECO:0007669"/>
    <property type="project" value="InterPro"/>
</dbReference>
<dbReference type="PANTHER" id="PTHR19229">
    <property type="entry name" value="ATP-BINDING CASSETTE TRANSPORTER SUBFAMILY A ABCA"/>
    <property type="match status" value="1"/>
</dbReference>
<gene>
    <name evidence="11" type="ORF">CAUS1442_LOCUS8254</name>
    <name evidence="12" type="ORF">CAUS1442_LOCUS8255</name>
</gene>
<dbReference type="InterPro" id="IPR017871">
    <property type="entry name" value="ABC_transporter-like_CS"/>
</dbReference>
<keyword evidence="5" id="KW-0547">Nucleotide-binding</keyword>
<dbReference type="FunFam" id="3.40.50.300:FF:000335">
    <property type="entry name" value="ATP binding cassette subfamily A member 5"/>
    <property type="match status" value="1"/>
</dbReference>
<feature type="transmembrane region" description="Helical" evidence="9">
    <location>
        <begin position="810"/>
        <end position="833"/>
    </location>
</feature>
<evidence type="ECO:0000259" key="10">
    <source>
        <dbReference type="PROSITE" id="PS50893"/>
    </source>
</evidence>
<dbReference type="SMART" id="SM00382">
    <property type="entry name" value="AAA"/>
    <property type="match status" value="1"/>
</dbReference>
<evidence type="ECO:0000313" key="12">
    <source>
        <dbReference type="EMBL" id="CAD8336127.1"/>
    </source>
</evidence>
<feature type="transmembrane region" description="Helical" evidence="9">
    <location>
        <begin position="482"/>
        <end position="501"/>
    </location>
</feature>
<feature type="transmembrane region" description="Helical" evidence="9">
    <location>
        <begin position="548"/>
        <end position="573"/>
    </location>
</feature>
<dbReference type="PROSITE" id="PS00211">
    <property type="entry name" value="ABC_TRANSPORTER_1"/>
    <property type="match status" value="1"/>
</dbReference>
<feature type="domain" description="ABC transporter" evidence="10">
    <location>
        <begin position="69"/>
        <end position="298"/>
    </location>
</feature>
<dbReference type="GO" id="GO:0005524">
    <property type="term" value="F:ATP binding"/>
    <property type="evidence" value="ECO:0007669"/>
    <property type="project" value="UniProtKB-KW"/>
</dbReference>
<dbReference type="InterPro" id="IPR003593">
    <property type="entry name" value="AAA+_ATPase"/>
</dbReference>
<organism evidence="12">
    <name type="scientific">Craspedostauros australis</name>
    <dbReference type="NCBI Taxonomy" id="1486917"/>
    <lineage>
        <taxon>Eukaryota</taxon>
        <taxon>Sar</taxon>
        <taxon>Stramenopiles</taxon>
        <taxon>Ochrophyta</taxon>
        <taxon>Bacillariophyta</taxon>
        <taxon>Bacillariophyceae</taxon>
        <taxon>Bacillariophycidae</taxon>
        <taxon>Naviculales</taxon>
        <taxon>Naviculaceae</taxon>
        <taxon>Craspedostauros</taxon>
    </lineage>
</organism>
<feature type="transmembrane region" description="Helical" evidence="9">
    <location>
        <begin position="662"/>
        <end position="685"/>
    </location>
</feature>
<dbReference type="CDD" id="cd03263">
    <property type="entry name" value="ABC_subfamily_A"/>
    <property type="match status" value="1"/>
</dbReference>
<dbReference type="Gene3D" id="3.40.50.300">
    <property type="entry name" value="P-loop containing nucleotide triphosphate hydrolases"/>
    <property type="match status" value="1"/>
</dbReference>
<evidence type="ECO:0000313" key="11">
    <source>
        <dbReference type="EMBL" id="CAD8336126.1"/>
    </source>
</evidence>
<dbReference type="AlphaFoldDB" id="A0A6T6FY55"/>
<keyword evidence="3" id="KW-0813">Transport</keyword>
<dbReference type="InterPro" id="IPR003439">
    <property type="entry name" value="ABC_transporter-like_ATP-bd"/>
</dbReference>
<dbReference type="InterPro" id="IPR026082">
    <property type="entry name" value="ABCA"/>
</dbReference>
<dbReference type="SUPFAM" id="SSF52540">
    <property type="entry name" value="P-loop containing nucleoside triphosphate hydrolases"/>
    <property type="match status" value="1"/>
</dbReference>
<evidence type="ECO:0000256" key="6">
    <source>
        <dbReference type="ARBA" id="ARBA00022840"/>
    </source>
</evidence>
<evidence type="ECO:0000256" key="9">
    <source>
        <dbReference type="SAM" id="Phobius"/>
    </source>
</evidence>
<evidence type="ECO:0000256" key="1">
    <source>
        <dbReference type="ARBA" id="ARBA00004141"/>
    </source>
</evidence>
<keyword evidence="6" id="KW-0067">ATP-binding</keyword>
<dbReference type="GO" id="GO:0140359">
    <property type="term" value="F:ABC-type transporter activity"/>
    <property type="evidence" value="ECO:0007669"/>
    <property type="project" value="InterPro"/>
</dbReference>
<feature type="transmembrane region" description="Helical" evidence="9">
    <location>
        <begin position="631"/>
        <end position="650"/>
    </location>
</feature>
<comment type="subcellular location">
    <subcellularLocation>
        <location evidence="1">Membrane</location>
        <topology evidence="1">Multi-pass membrane protein</topology>
    </subcellularLocation>
</comment>
<name>A0A6T6FY55_9STRA</name>
<comment type="similarity">
    <text evidence="2">Belongs to the ABC transporter superfamily. ABCA family.</text>
</comment>
<proteinExistence type="inferred from homology"/>
<feature type="transmembrane region" description="Helical" evidence="9">
    <location>
        <begin position="508"/>
        <end position="528"/>
    </location>
</feature>
<evidence type="ECO:0000256" key="7">
    <source>
        <dbReference type="ARBA" id="ARBA00022989"/>
    </source>
</evidence>
<dbReference type="Pfam" id="PF00005">
    <property type="entry name" value="ABC_tran"/>
    <property type="match status" value="1"/>
</dbReference>
<keyword evidence="4 9" id="KW-0812">Transmembrane</keyword>
<dbReference type="EMBL" id="HBEF01013138">
    <property type="protein sequence ID" value="CAD8336127.1"/>
    <property type="molecule type" value="Transcribed_RNA"/>
</dbReference>
<keyword evidence="7 9" id="KW-1133">Transmembrane helix</keyword>
<reference evidence="12" key="1">
    <citation type="submission" date="2021-01" db="EMBL/GenBank/DDBJ databases">
        <authorList>
            <person name="Corre E."/>
            <person name="Pelletier E."/>
            <person name="Niang G."/>
            <person name="Scheremetjew M."/>
            <person name="Finn R."/>
            <person name="Kale V."/>
            <person name="Holt S."/>
            <person name="Cochrane G."/>
            <person name="Meng A."/>
            <person name="Brown T."/>
            <person name="Cohen L."/>
        </authorList>
    </citation>
    <scope>NUCLEOTIDE SEQUENCE</scope>
    <source>
        <strain evidence="12">CCMP3328</strain>
    </source>
</reference>
<sequence length="989" mass="109025">MIYLIINAFIYMMLACYWAQVFPGMNGKPQKPYFFLLPSYWLGNKAEVEPIESDDGEAQTNSQVGRNTIVVNDVRKTYGAFEALKGISMTMKRGEVTAFLGHNGAGKTTLSHIISCDTAATQGDVNVFGVSVNNDPYSIRCMVGLCKQDDYLWANLTAREHLELFAGLRGVSDDDMGATVQKWLESVDLADVQLQYSSSFSGGMKRRLSVALATIGERPLIILDEPTTGMDPVSRRFVWRHIDEIKENRVVILTTHAMEEADLLAEEVAIMRRGDLAAFGSPLELKTQYGSALQFTLLVEREDVPSTQRFLNDFFAGTREHVKIDAPSTGNIIVNIQKVKVDRSDNAHEDIDQGIEVSDTGVTVEQLSTFMEWLSADSSKVQEYGFSNSSLEEVFLKVTGEAALSNDVSVDANGGGGGTTTNNTADPAVDRLEAAAAGQSNPERLNEIARFKPSLTVFNQVRALIGFYIHRNWVGRSSMSNYIIYSIMFGISVLVGLGTNFGDGRGYLVLPILFVSLMLVGIIGTIYSDRAENLFYLMRTQGLLPKSFLLGTTSYAFLVQFLFTFLTLTVLYFTPMFAKQQVCTETSTDYCDADFAQKPQISWSSMTFVDYQDTVGNEQVEIRAYRERGGYGLVFLLILCFTLSIPGSVLSSSFLPGYKIPLVAISFICVMASLVPLILFALAWVNSLRQEVSCTNDFQEYSDKPKITIEDSSGFCNDSYNQDNLDEYFVNCVGLDINSIYQFCIEPSASLLPQVGLFQGLSMVYSNKITFVSDPPEYARDVLIPNISGVSCSGTTCNFPYASRLYWQSVWIMCLGSLCLTVIGVFATMTLGFPNTAVLRVRMYIVHFFEKLRCKSSGSSAGSSSAAEEGANKVFPEVREESRIVHEAIKSFTTVVGVAGEVEEGTVAETLQLDHNSIPRDAVDPVITHKLSKTYPALGGRPPKRALEDLDLHVPKGQCLGFLGKNVSVCCCWRCCWCGSGACPYVCSD</sequence>
<dbReference type="GO" id="GO:0016020">
    <property type="term" value="C:membrane"/>
    <property type="evidence" value="ECO:0007669"/>
    <property type="project" value="UniProtKB-SubCell"/>
</dbReference>
<evidence type="ECO:0000256" key="2">
    <source>
        <dbReference type="ARBA" id="ARBA00008869"/>
    </source>
</evidence>
<dbReference type="EMBL" id="HBEF01013136">
    <property type="protein sequence ID" value="CAD8336126.1"/>
    <property type="molecule type" value="Transcribed_RNA"/>
</dbReference>
<evidence type="ECO:0000256" key="8">
    <source>
        <dbReference type="ARBA" id="ARBA00023136"/>
    </source>
</evidence>
<dbReference type="PROSITE" id="PS50893">
    <property type="entry name" value="ABC_TRANSPORTER_2"/>
    <property type="match status" value="1"/>
</dbReference>
<accession>A0A6T6FY55</accession>
<keyword evidence="8 9" id="KW-0472">Membrane</keyword>
<protein>
    <recommendedName>
        <fullName evidence="10">ABC transporter domain-containing protein</fullName>
    </recommendedName>
</protein>
<evidence type="ECO:0000256" key="4">
    <source>
        <dbReference type="ARBA" id="ARBA00022692"/>
    </source>
</evidence>
<dbReference type="InterPro" id="IPR027417">
    <property type="entry name" value="P-loop_NTPase"/>
</dbReference>
<evidence type="ECO:0000256" key="3">
    <source>
        <dbReference type="ARBA" id="ARBA00022448"/>
    </source>
</evidence>
<evidence type="ECO:0000256" key="5">
    <source>
        <dbReference type="ARBA" id="ARBA00022741"/>
    </source>
</evidence>